<keyword evidence="3" id="KW-1185">Reference proteome</keyword>
<keyword evidence="1" id="KW-0472">Membrane</keyword>
<sequence length="59" mass="6205">MTAIEPSILATDVGLWMSLPAFGPALVVVGVIVYVARRDRRRDAAEAGDGSPREPVTGP</sequence>
<comment type="caution">
    <text evidence="2">The sequence shown here is derived from an EMBL/GenBank/DDBJ whole genome shotgun (WGS) entry which is preliminary data.</text>
</comment>
<dbReference type="RefSeq" id="WP_070353896.1">
    <property type="nucleotide sequence ID" value="NZ_CP043474.1"/>
</dbReference>
<evidence type="ECO:0000313" key="3">
    <source>
        <dbReference type="Proteomes" id="UP000178953"/>
    </source>
</evidence>
<dbReference type="AlphaFoldDB" id="A0A1E8Q3U6"/>
<dbReference type="EMBL" id="MCHX01000032">
    <property type="protein sequence ID" value="OFJ52901.1"/>
    <property type="molecule type" value="Genomic_DNA"/>
</dbReference>
<reference evidence="2 3" key="1">
    <citation type="submission" date="2016-09" db="EMBL/GenBank/DDBJ databases">
        <title>genome sequence of Mycobacterium sp. 739 SCH.</title>
        <authorList>
            <person name="Greninger A.L."/>
            <person name="Qin X."/>
            <person name="Jerome K."/>
            <person name="Vora S."/>
            <person name="Quinn K."/>
        </authorList>
    </citation>
    <scope>NUCLEOTIDE SEQUENCE [LARGE SCALE GENOMIC DNA]</scope>
    <source>
        <strain evidence="2 3">SCH</strain>
    </source>
</reference>
<proteinExistence type="predicted"/>
<dbReference type="Proteomes" id="UP000178953">
    <property type="component" value="Unassembled WGS sequence"/>
</dbReference>
<gene>
    <name evidence="2" type="ORF">BEL07_14900</name>
</gene>
<keyword evidence="1" id="KW-0812">Transmembrane</keyword>
<evidence type="ECO:0000313" key="2">
    <source>
        <dbReference type="EMBL" id="OFJ52901.1"/>
    </source>
</evidence>
<keyword evidence="1" id="KW-1133">Transmembrane helix</keyword>
<accession>A0A1E8Q3U6</accession>
<protein>
    <submittedName>
        <fullName evidence="2">Uncharacterized protein</fullName>
    </submittedName>
</protein>
<feature type="transmembrane region" description="Helical" evidence="1">
    <location>
        <begin position="15"/>
        <end position="36"/>
    </location>
</feature>
<evidence type="ECO:0000256" key="1">
    <source>
        <dbReference type="SAM" id="Phobius"/>
    </source>
</evidence>
<name>A0A1E8Q3U6_9MYCO</name>
<organism evidence="2 3">
    <name type="scientific">Mycolicibacterium grossiae</name>
    <dbReference type="NCBI Taxonomy" id="1552759"/>
    <lineage>
        <taxon>Bacteria</taxon>
        <taxon>Bacillati</taxon>
        <taxon>Actinomycetota</taxon>
        <taxon>Actinomycetes</taxon>
        <taxon>Mycobacteriales</taxon>
        <taxon>Mycobacteriaceae</taxon>
        <taxon>Mycolicibacterium</taxon>
    </lineage>
</organism>